<keyword evidence="3" id="KW-1185">Reference proteome</keyword>
<evidence type="ECO:0000313" key="2">
    <source>
        <dbReference type="EMBL" id="GAA5797909.1"/>
    </source>
</evidence>
<dbReference type="Proteomes" id="UP001476247">
    <property type="component" value="Unassembled WGS sequence"/>
</dbReference>
<feature type="coiled-coil region" evidence="1">
    <location>
        <begin position="151"/>
        <end position="240"/>
    </location>
</feature>
<feature type="coiled-coil region" evidence="1">
    <location>
        <begin position="3"/>
        <end position="30"/>
    </location>
</feature>
<gene>
    <name evidence="2" type="ORF">HPULCUR_003305</name>
</gene>
<dbReference type="EMBL" id="BAABUJ010000009">
    <property type="protein sequence ID" value="GAA5797909.1"/>
    <property type="molecule type" value="Genomic_DNA"/>
</dbReference>
<keyword evidence="1" id="KW-0175">Coiled coil</keyword>
<accession>A0ABP9XT08</accession>
<feature type="coiled-coil region" evidence="1">
    <location>
        <begin position="291"/>
        <end position="318"/>
    </location>
</feature>
<sequence>MSIQKVTSSLEQVLKELEKTTSNISNIEFKQGSTALIDSLLSQQKSYVRDADENENKIASLCMGEPLSNVMNIVPDSKILNVQDIVPLLRSASEINEICQSEAIESDIQNLLAVHDDKLLNISYLKEAQAKNEIEIDMLTVRNTERNTNNLVEYDDDLREEELEIERLEAELQQKRQENKVLSKRRLDNIRIGEDIREMAHKQSSNLQFSKENEKIMKDIEELKSQTDLVKQRISDYNADLELFQQDIAHHDDTTFTTNELLIGLCSHADSLLNDSNNDQNSNSNSSIANFKAIETELKGILKKIEAVKENEEKTERAKDVYYQILSFVNDRVMYPDQVHENNVDFEKFNELFPHNSNTTVPQLPSIKSALELTCILLKLHNEGDIPLPDLTAYIESLVKKHGLSKTVPNTTIYKLAAANLVSIDRSHKDSLVKLKLNM</sequence>
<organism evidence="2 3">
    <name type="scientific">Helicostylum pulchrum</name>
    <dbReference type="NCBI Taxonomy" id="562976"/>
    <lineage>
        <taxon>Eukaryota</taxon>
        <taxon>Fungi</taxon>
        <taxon>Fungi incertae sedis</taxon>
        <taxon>Mucoromycota</taxon>
        <taxon>Mucoromycotina</taxon>
        <taxon>Mucoromycetes</taxon>
        <taxon>Mucorales</taxon>
        <taxon>Mucorineae</taxon>
        <taxon>Mucoraceae</taxon>
        <taxon>Helicostylum</taxon>
    </lineage>
</organism>
<protein>
    <submittedName>
        <fullName evidence="2">Uncharacterized protein</fullName>
    </submittedName>
</protein>
<proteinExistence type="predicted"/>
<name>A0ABP9XT08_9FUNG</name>
<evidence type="ECO:0000256" key="1">
    <source>
        <dbReference type="SAM" id="Coils"/>
    </source>
</evidence>
<evidence type="ECO:0000313" key="3">
    <source>
        <dbReference type="Proteomes" id="UP001476247"/>
    </source>
</evidence>
<reference evidence="2 3" key="1">
    <citation type="submission" date="2024-04" db="EMBL/GenBank/DDBJ databases">
        <title>genome sequences of Mucor flavus KT1a and Helicostylum pulchrum KT1b strains isolation_sourced from the surface of a dry-aged beef.</title>
        <authorList>
            <person name="Toyotome T."/>
            <person name="Hosono M."/>
            <person name="Torimaru M."/>
            <person name="Fukuda K."/>
            <person name="Mikami N."/>
        </authorList>
    </citation>
    <scope>NUCLEOTIDE SEQUENCE [LARGE SCALE GENOMIC DNA]</scope>
    <source>
        <strain evidence="2 3">KT1b</strain>
    </source>
</reference>
<comment type="caution">
    <text evidence="2">The sequence shown here is derived from an EMBL/GenBank/DDBJ whole genome shotgun (WGS) entry which is preliminary data.</text>
</comment>